<evidence type="ECO:0000313" key="3">
    <source>
        <dbReference type="EMBL" id="KAJ0394742.1"/>
    </source>
</evidence>
<gene>
    <name evidence="3" type="ORF">P43SY_004044</name>
</gene>
<accession>A0AAD5LDG6</accession>
<feature type="transmembrane region" description="Helical" evidence="2">
    <location>
        <begin position="46"/>
        <end position="70"/>
    </location>
</feature>
<dbReference type="EMBL" id="JAKCXM010000387">
    <property type="protein sequence ID" value="KAJ0394742.1"/>
    <property type="molecule type" value="Genomic_DNA"/>
</dbReference>
<reference evidence="3" key="1">
    <citation type="submission" date="2021-12" db="EMBL/GenBank/DDBJ databases">
        <title>Prjna785345.</title>
        <authorList>
            <person name="Rujirawat T."/>
            <person name="Krajaejun T."/>
        </authorList>
    </citation>
    <scope>NUCLEOTIDE SEQUENCE</scope>
    <source>
        <strain evidence="3">Pi057C3</strain>
    </source>
</reference>
<protein>
    <recommendedName>
        <fullName evidence="5">Transmembrane protein</fullName>
    </recommendedName>
</protein>
<dbReference type="AlphaFoldDB" id="A0AAD5LDG6"/>
<feature type="compositionally biased region" description="Low complexity" evidence="1">
    <location>
        <begin position="377"/>
        <end position="386"/>
    </location>
</feature>
<dbReference type="Proteomes" id="UP001209570">
    <property type="component" value="Unassembled WGS sequence"/>
</dbReference>
<evidence type="ECO:0000256" key="2">
    <source>
        <dbReference type="SAM" id="Phobius"/>
    </source>
</evidence>
<name>A0AAD5LDG6_PYTIN</name>
<proteinExistence type="predicted"/>
<feature type="transmembrane region" description="Helical" evidence="2">
    <location>
        <begin position="829"/>
        <end position="849"/>
    </location>
</feature>
<keyword evidence="2" id="KW-1133">Transmembrane helix</keyword>
<organism evidence="3 4">
    <name type="scientific">Pythium insidiosum</name>
    <name type="common">Pythiosis disease agent</name>
    <dbReference type="NCBI Taxonomy" id="114742"/>
    <lineage>
        <taxon>Eukaryota</taxon>
        <taxon>Sar</taxon>
        <taxon>Stramenopiles</taxon>
        <taxon>Oomycota</taxon>
        <taxon>Peronosporomycetes</taxon>
        <taxon>Pythiales</taxon>
        <taxon>Pythiaceae</taxon>
        <taxon>Pythium</taxon>
    </lineage>
</organism>
<comment type="caution">
    <text evidence="3">The sequence shown here is derived from an EMBL/GenBank/DDBJ whole genome shotgun (WGS) entry which is preliminary data.</text>
</comment>
<feature type="region of interest" description="Disordered" evidence="1">
    <location>
        <begin position="1"/>
        <end position="23"/>
    </location>
</feature>
<evidence type="ECO:0000313" key="4">
    <source>
        <dbReference type="Proteomes" id="UP001209570"/>
    </source>
</evidence>
<evidence type="ECO:0000256" key="1">
    <source>
        <dbReference type="SAM" id="MobiDB-lite"/>
    </source>
</evidence>
<feature type="transmembrane region" description="Helical" evidence="2">
    <location>
        <begin position="90"/>
        <end position="109"/>
    </location>
</feature>
<evidence type="ECO:0008006" key="5">
    <source>
        <dbReference type="Google" id="ProtNLM"/>
    </source>
</evidence>
<keyword evidence="4" id="KW-1185">Reference proteome</keyword>
<sequence>MFFVEDDSPGQLKRTTTVGESGPDDGVDFLPSEPVQIDISLLSKQLLRFALTTAVFISAFTGVFYHGIVVEHVYEKVGSSKKSEERVETYNTYSGYVMALVEVLVAGYIDRFFPVLEVYVHNALWRLNRHAPTENDPAGRRFSRGTHRAIMIIFPLFITLTMGNSLRGLQAGQSSVGFKHIMTVEDLKLEQPVLERIKTAVKSKKGSNATATVLPQGTGRPVTETVLKTAVTQRAAPFTFMTESACGERNDTDPDAKVAGVGQTKRLAINVHDLDKTSVVFGFALNEWNSEALERELEPTVKFTVSYRDVLGKSATKPKLPSEFSLAEAFEMFVPAKTLFEKAKGDGSRDQYPCVLSDGLKHLDDDIATHKRNHTATNNHTITAPPTSRPSNASTADVSDLFDDEEDEEIDLRFDNSLDGWIEGEDKRYCSGAVTSLFDLANYSDPKFQTLENFMRVVAQGLNKTYGNLSVEDTEITFERYKLSEQIDVQAIRVNMVLEDGIHYMDVPTCPSANDTTCASMYQFDSLMDSFCGATGCAFIDTSGTFNVQREIGMVPYVTNCTIDVENVRYSGDFQGYYPIDCEKQTDAALLYGIGSYISGKEYGGYDRKYGTDAPYIYAPRRHVRFSFAKMSWRTEDIAQRFGAHCGYNKARGHSCDGLWYKLEASGRYLFAGNEAIPQQRLMKADLQAPIPLVQLISPSVYLPKEDVMITMERLNRERFNVTKWDTKQNETLTGELCSMLIDSYLRHIETNNFHLERPMQAMYTSAFYYLMADAAVTAINDTQLAVNSTMSNSTKPLALSKSDMLGNVKLKGDLQIRKISVLIPKSSFFTTLGGLVVVVLLMIVVLVFPRRRVRGVFDENTTDAQKFIVLSSDEDYPSAVHHKSLYFPSSSEQVAFDDLVVERMALLHEETRDQRIYM</sequence>
<keyword evidence="2" id="KW-0812">Transmembrane</keyword>
<keyword evidence="2" id="KW-0472">Membrane</keyword>
<feature type="region of interest" description="Disordered" evidence="1">
    <location>
        <begin position="377"/>
        <end position="397"/>
    </location>
</feature>